<comment type="caution">
    <text evidence="1">The sequence shown here is derived from an EMBL/GenBank/DDBJ whole genome shotgun (WGS) entry which is preliminary data.</text>
</comment>
<proteinExistence type="predicted"/>
<keyword evidence="2" id="KW-1185">Reference proteome</keyword>
<protein>
    <submittedName>
        <fullName evidence="1">Uncharacterized protein</fullName>
    </submittedName>
</protein>
<sequence length="324" mass="35815">MATIPSSAPGSADTNPALLGNITELVIATLSTQFQMFIIRAYGGLRITYTSRHSLVYICFVLEFIHTVAGTDQAWHFCIVAWGKPQVLAGRVPWSVPAIPGLGGFISCLVQLFYAWRIWVLSHHWFFKTLAIFTSLLSLAQCGAAFSATVLTVITGDTPATFLSHVIPSIDVWLSGSFVVDFIIASCMIWKLHRAKQQSDWTQSRSILNRLIIRTIQTGLLTAVIAAVDLFLWVHYRDAQYHLTAALTLGKLLLQLDALPHQSKPVHPSEDNRTSSPALTDGWKTRELSVGNNQHYELTTFKSVTMDTTRGPGNSYPIGQMAEV</sequence>
<accession>A0ACB8QN20</accession>
<evidence type="ECO:0000313" key="1">
    <source>
        <dbReference type="EMBL" id="KAI0033251.1"/>
    </source>
</evidence>
<dbReference type="Proteomes" id="UP000814128">
    <property type="component" value="Unassembled WGS sequence"/>
</dbReference>
<reference evidence="1" key="2">
    <citation type="journal article" date="2022" name="New Phytol.">
        <title>Evolutionary transition to the ectomycorrhizal habit in the genomes of a hyperdiverse lineage of mushroom-forming fungi.</title>
        <authorList>
            <person name="Looney B."/>
            <person name="Miyauchi S."/>
            <person name="Morin E."/>
            <person name="Drula E."/>
            <person name="Courty P.E."/>
            <person name="Kohler A."/>
            <person name="Kuo A."/>
            <person name="LaButti K."/>
            <person name="Pangilinan J."/>
            <person name="Lipzen A."/>
            <person name="Riley R."/>
            <person name="Andreopoulos W."/>
            <person name="He G."/>
            <person name="Johnson J."/>
            <person name="Nolan M."/>
            <person name="Tritt A."/>
            <person name="Barry K.W."/>
            <person name="Grigoriev I.V."/>
            <person name="Nagy L.G."/>
            <person name="Hibbett D."/>
            <person name="Henrissat B."/>
            <person name="Matheny P.B."/>
            <person name="Labbe J."/>
            <person name="Martin F.M."/>
        </authorList>
    </citation>
    <scope>NUCLEOTIDE SEQUENCE</scope>
    <source>
        <strain evidence="1">EC-137</strain>
    </source>
</reference>
<organism evidence="1 2">
    <name type="scientific">Vararia minispora EC-137</name>
    <dbReference type="NCBI Taxonomy" id="1314806"/>
    <lineage>
        <taxon>Eukaryota</taxon>
        <taxon>Fungi</taxon>
        <taxon>Dikarya</taxon>
        <taxon>Basidiomycota</taxon>
        <taxon>Agaricomycotina</taxon>
        <taxon>Agaricomycetes</taxon>
        <taxon>Russulales</taxon>
        <taxon>Lachnocladiaceae</taxon>
        <taxon>Vararia</taxon>
    </lineage>
</organism>
<reference evidence="1" key="1">
    <citation type="submission" date="2021-02" db="EMBL/GenBank/DDBJ databases">
        <authorList>
            <consortium name="DOE Joint Genome Institute"/>
            <person name="Ahrendt S."/>
            <person name="Looney B.P."/>
            <person name="Miyauchi S."/>
            <person name="Morin E."/>
            <person name="Drula E."/>
            <person name="Courty P.E."/>
            <person name="Chicoki N."/>
            <person name="Fauchery L."/>
            <person name="Kohler A."/>
            <person name="Kuo A."/>
            <person name="Labutti K."/>
            <person name="Pangilinan J."/>
            <person name="Lipzen A."/>
            <person name="Riley R."/>
            <person name="Andreopoulos W."/>
            <person name="He G."/>
            <person name="Johnson J."/>
            <person name="Barry K.W."/>
            <person name="Grigoriev I.V."/>
            <person name="Nagy L."/>
            <person name="Hibbett D."/>
            <person name="Henrissat B."/>
            <person name="Matheny P.B."/>
            <person name="Labbe J."/>
            <person name="Martin F."/>
        </authorList>
    </citation>
    <scope>NUCLEOTIDE SEQUENCE</scope>
    <source>
        <strain evidence="1">EC-137</strain>
    </source>
</reference>
<gene>
    <name evidence="1" type="ORF">K488DRAFT_70025</name>
</gene>
<dbReference type="EMBL" id="MU273524">
    <property type="protein sequence ID" value="KAI0033251.1"/>
    <property type="molecule type" value="Genomic_DNA"/>
</dbReference>
<evidence type="ECO:0000313" key="2">
    <source>
        <dbReference type="Proteomes" id="UP000814128"/>
    </source>
</evidence>
<name>A0ACB8QN20_9AGAM</name>